<dbReference type="AlphaFoldDB" id="A0A655X7V9"/>
<name>A0A655X7V9_VIBCL</name>
<proteinExistence type="predicted"/>
<accession>A0A655X7V9</accession>
<evidence type="ECO:0000313" key="2">
    <source>
        <dbReference type="Proteomes" id="UP000044806"/>
    </source>
</evidence>
<gene>
    <name evidence="1" type="ORF">ERS013165_01214</name>
</gene>
<evidence type="ECO:0000313" key="1">
    <source>
        <dbReference type="EMBL" id="CSA29199.1"/>
    </source>
</evidence>
<dbReference type="Proteomes" id="UP000044806">
    <property type="component" value="Unassembled WGS sequence"/>
</dbReference>
<protein>
    <submittedName>
        <fullName evidence="1">Uncharacterized protein</fullName>
    </submittedName>
</protein>
<organism evidence="1 2">
    <name type="scientific">Vibrio cholerae</name>
    <dbReference type="NCBI Taxonomy" id="666"/>
    <lineage>
        <taxon>Bacteria</taxon>
        <taxon>Pseudomonadati</taxon>
        <taxon>Pseudomonadota</taxon>
        <taxon>Gammaproteobacteria</taxon>
        <taxon>Vibrionales</taxon>
        <taxon>Vibrionaceae</taxon>
        <taxon>Vibrio</taxon>
    </lineage>
</organism>
<dbReference type="EMBL" id="CWOW01000005">
    <property type="protein sequence ID" value="CSA29199.1"/>
    <property type="molecule type" value="Genomic_DNA"/>
</dbReference>
<sequence>MFELLGFALRNLSHPFAVIRHTAALAAELCRQNNLKTSFIEQGEGDFRQWALIGRACLLPHVAAGTRGQVNHFFVTARQIFDSEFQRVSVCLRHFRHPQRGFAFADPAQPINHGIHRFLSEHLGRQLVGF</sequence>
<reference evidence="1 2" key="1">
    <citation type="submission" date="2015-07" db="EMBL/GenBank/DDBJ databases">
        <authorList>
            <consortium name="Pathogen Informatics"/>
        </authorList>
    </citation>
    <scope>NUCLEOTIDE SEQUENCE [LARGE SCALE GENOMIC DNA]</scope>
    <source>
        <strain evidence="1 2">A51</strain>
    </source>
</reference>